<organism evidence="2 3">
    <name type="scientific">Lingula anatina</name>
    <name type="common">Brachiopod</name>
    <name type="synonym">Lingula unguis</name>
    <dbReference type="NCBI Taxonomy" id="7574"/>
    <lineage>
        <taxon>Eukaryota</taxon>
        <taxon>Metazoa</taxon>
        <taxon>Spiralia</taxon>
        <taxon>Lophotrochozoa</taxon>
        <taxon>Brachiopoda</taxon>
        <taxon>Linguliformea</taxon>
        <taxon>Lingulata</taxon>
        <taxon>Lingulida</taxon>
        <taxon>Linguloidea</taxon>
        <taxon>Lingulidae</taxon>
        <taxon>Lingula</taxon>
    </lineage>
</organism>
<gene>
    <name evidence="3" type="primary">LOC106160743</name>
</gene>
<name>A0A1S3I4V7_LINAN</name>
<proteinExistence type="predicted"/>
<dbReference type="RefSeq" id="XP_013392866.1">
    <property type="nucleotide sequence ID" value="XM_013537412.1"/>
</dbReference>
<dbReference type="GeneID" id="106160743"/>
<feature type="chain" id="PRO_5010197114" evidence="1">
    <location>
        <begin position="25"/>
        <end position="265"/>
    </location>
</feature>
<protein>
    <submittedName>
        <fullName evidence="3">Uncharacterized protein LOC106160743 isoform X1</fullName>
    </submittedName>
</protein>
<keyword evidence="1" id="KW-0732">Signal</keyword>
<reference evidence="3" key="1">
    <citation type="submission" date="2025-08" db="UniProtKB">
        <authorList>
            <consortium name="RefSeq"/>
        </authorList>
    </citation>
    <scope>IDENTIFICATION</scope>
    <source>
        <tissue evidence="3">Gonads</tissue>
    </source>
</reference>
<evidence type="ECO:0000313" key="3">
    <source>
        <dbReference type="RefSeq" id="XP_013392866.1"/>
    </source>
</evidence>
<dbReference type="Proteomes" id="UP000085678">
    <property type="component" value="Unplaced"/>
</dbReference>
<dbReference type="AlphaFoldDB" id="A0A1S3I4V7"/>
<keyword evidence="2" id="KW-1185">Reference proteome</keyword>
<feature type="signal peptide" evidence="1">
    <location>
        <begin position="1"/>
        <end position="24"/>
    </location>
</feature>
<evidence type="ECO:0000313" key="2">
    <source>
        <dbReference type="Proteomes" id="UP000085678"/>
    </source>
</evidence>
<sequence length="265" mass="30425">MCRQGGCTFLGVFILMLYFLVCRGREHSPKPVCATLACSITRVIEVDFSNPCGLSPCKSNRSTPKPKYLENFIIDLGKARTRAEKLYGFYRGNLGNIIADRRLTRNPKNDVRLNCESWTRETFGTINGADVHLNGETLKIIHHALLNFTYHVSDVYRNAIQNKYCQPGDNEARDIQEFQENNMLPILCTIDVMKRHLQICLDSEIHAQVKSAQWDRCTETKHQRNVYGLEVFYHGKCLLSFLWESFNAAISKRPDGNTYFLDFGN</sequence>
<accession>A0A1S3I4V7</accession>
<evidence type="ECO:0000256" key="1">
    <source>
        <dbReference type="SAM" id="SignalP"/>
    </source>
</evidence>
<dbReference type="InParanoid" id="A0A1S3I4V7"/>
<dbReference type="KEGG" id="lak:106160743"/>